<accession>A0A1V9FDR6</accession>
<organism evidence="1 2">
    <name type="scientific">Niastella populi</name>
    <dbReference type="NCBI Taxonomy" id="550983"/>
    <lineage>
        <taxon>Bacteria</taxon>
        <taxon>Pseudomonadati</taxon>
        <taxon>Bacteroidota</taxon>
        <taxon>Chitinophagia</taxon>
        <taxon>Chitinophagales</taxon>
        <taxon>Chitinophagaceae</taxon>
        <taxon>Niastella</taxon>
    </lineage>
</organism>
<protein>
    <recommendedName>
        <fullName evidence="3">Secretion system C-terminal sorting domain-containing protein</fullName>
    </recommendedName>
</protein>
<name>A0A1V9FDR6_9BACT</name>
<keyword evidence="2" id="KW-1185">Reference proteome</keyword>
<reference evidence="2" key="1">
    <citation type="submission" date="2016-04" db="EMBL/GenBank/DDBJ databases">
        <authorList>
            <person name="Chen L."/>
            <person name="Zhuang W."/>
            <person name="Wang G."/>
        </authorList>
    </citation>
    <scope>NUCLEOTIDE SEQUENCE [LARGE SCALE GENOMIC DNA]</scope>
    <source>
        <strain evidence="2">208</strain>
    </source>
</reference>
<dbReference type="STRING" id="550983.A4R26_25915"/>
<dbReference type="OrthoDB" id="928137at2"/>
<dbReference type="Gene3D" id="2.60.40.10">
    <property type="entry name" value="Immunoglobulins"/>
    <property type="match status" value="1"/>
</dbReference>
<gene>
    <name evidence="1" type="ORF">A4R26_25915</name>
</gene>
<proteinExistence type="predicted"/>
<dbReference type="AlphaFoldDB" id="A0A1V9FDR6"/>
<dbReference type="InterPro" id="IPR026444">
    <property type="entry name" value="Secre_tail"/>
</dbReference>
<evidence type="ECO:0000313" key="1">
    <source>
        <dbReference type="EMBL" id="OQP56336.1"/>
    </source>
</evidence>
<comment type="caution">
    <text evidence="1">The sequence shown here is derived from an EMBL/GenBank/DDBJ whole genome shotgun (WGS) entry which is preliminary data.</text>
</comment>
<dbReference type="Proteomes" id="UP000192276">
    <property type="component" value="Unassembled WGS sequence"/>
</dbReference>
<evidence type="ECO:0000313" key="2">
    <source>
        <dbReference type="Proteomes" id="UP000192276"/>
    </source>
</evidence>
<dbReference type="NCBIfam" id="TIGR04183">
    <property type="entry name" value="Por_Secre_tail"/>
    <property type="match status" value="1"/>
</dbReference>
<evidence type="ECO:0008006" key="3">
    <source>
        <dbReference type="Google" id="ProtNLM"/>
    </source>
</evidence>
<dbReference type="InterPro" id="IPR013783">
    <property type="entry name" value="Ig-like_fold"/>
</dbReference>
<dbReference type="EMBL" id="LWBP01000200">
    <property type="protein sequence ID" value="OQP56336.1"/>
    <property type="molecule type" value="Genomic_DNA"/>
</dbReference>
<sequence>MTVPVLKTAIANGRPARLCRIGKYVCSVMLHSMIVLPCLSQTIGHWNFTGSTTGTGNTYNTVSNADFSAAIPTRTYHGASEYFGEGGWPSSTVPDPTYYLQFTISPNAGYQLDITSIVLRMRRSTTGSSGSGPNSWSLRSSLDGYAADLGTSSLTSSYNNYTVTLGSGFLHVYIPVTFRLYGFNATVSSGGGLSRVVLDDISIQGIGAVLPVNLTGIQAVRNNEKSIAVKWQMNNVEAGTSFNVQRSVNGFDFTTLNNITEKEYKTSNAYNYTDNQVPVVAQPLYYRVQGIQPSGQTFFSPVVKIGNKAATQAQIGYTSIQGQSLLTALQAPEKGTYRLSIIGLNGAILQQRSVEMDAGTHVITLPLNALGHGVYVIRLAGNKLTSSKKFVW</sequence>
<dbReference type="RefSeq" id="WP_081168954.1">
    <property type="nucleotide sequence ID" value="NZ_LWBP01000200.1"/>
</dbReference>